<name>A0A0A9G241_ARUDO</name>
<protein>
    <submittedName>
        <fullName evidence="2">Uncharacterized protein</fullName>
    </submittedName>
</protein>
<keyword evidence="1" id="KW-1133">Transmembrane helix</keyword>
<feature type="transmembrane region" description="Helical" evidence="1">
    <location>
        <begin position="26"/>
        <end position="45"/>
    </location>
</feature>
<sequence>MCSLFRAMFRRLEKDYTSGLSCEECFFIGCLCFCLSASILMQFCIKFMKEGNNIFYALSCVCFSIFCFVESTILHALQSTGDLSSGWWLWEVVLSVC</sequence>
<reference evidence="2" key="2">
    <citation type="journal article" date="2015" name="Data Brief">
        <title>Shoot transcriptome of the giant reed, Arundo donax.</title>
        <authorList>
            <person name="Barrero R.A."/>
            <person name="Guerrero F.D."/>
            <person name="Moolhuijzen P."/>
            <person name="Goolsby J.A."/>
            <person name="Tidwell J."/>
            <person name="Bellgard S.E."/>
            <person name="Bellgard M.I."/>
        </authorList>
    </citation>
    <scope>NUCLEOTIDE SEQUENCE</scope>
    <source>
        <tissue evidence="2">Shoot tissue taken approximately 20 cm above the soil surface</tissue>
    </source>
</reference>
<evidence type="ECO:0000256" key="1">
    <source>
        <dbReference type="SAM" id="Phobius"/>
    </source>
</evidence>
<keyword evidence="1" id="KW-0812">Transmembrane</keyword>
<feature type="transmembrane region" description="Helical" evidence="1">
    <location>
        <begin position="54"/>
        <end position="77"/>
    </location>
</feature>
<evidence type="ECO:0000313" key="2">
    <source>
        <dbReference type="EMBL" id="JAE14713.1"/>
    </source>
</evidence>
<proteinExistence type="predicted"/>
<reference evidence="2" key="1">
    <citation type="submission" date="2014-09" db="EMBL/GenBank/DDBJ databases">
        <authorList>
            <person name="Magalhaes I.L.F."/>
            <person name="Oliveira U."/>
            <person name="Santos F.R."/>
            <person name="Vidigal T.H.D.A."/>
            <person name="Brescovit A.D."/>
            <person name="Santos A.J."/>
        </authorList>
    </citation>
    <scope>NUCLEOTIDE SEQUENCE</scope>
    <source>
        <tissue evidence="2">Shoot tissue taken approximately 20 cm above the soil surface</tissue>
    </source>
</reference>
<dbReference type="AlphaFoldDB" id="A0A0A9G241"/>
<accession>A0A0A9G241</accession>
<keyword evidence="1" id="KW-0472">Membrane</keyword>
<organism evidence="2">
    <name type="scientific">Arundo donax</name>
    <name type="common">Giant reed</name>
    <name type="synonym">Donax arundinaceus</name>
    <dbReference type="NCBI Taxonomy" id="35708"/>
    <lineage>
        <taxon>Eukaryota</taxon>
        <taxon>Viridiplantae</taxon>
        <taxon>Streptophyta</taxon>
        <taxon>Embryophyta</taxon>
        <taxon>Tracheophyta</taxon>
        <taxon>Spermatophyta</taxon>
        <taxon>Magnoliopsida</taxon>
        <taxon>Liliopsida</taxon>
        <taxon>Poales</taxon>
        <taxon>Poaceae</taxon>
        <taxon>PACMAD clade</taxon>
        <taxon>Arundinoideae</taxon>
        <taxon>Arundineae</taxon>
        <taxon>Arundo</taxon>
    </lineage>
</organism>
<dbReference type="EMBL" id="GBRH01183183">
    <property type="protein sequence ID" value="JAE14713.1"/>
    <property type="molecule type" value="Transcribed_RNA"/>
</dbReference>